<dbReference type="FunFam" id="1.20.1280.50:FF:000016">
    <property type="entry name" value="E3 ubiquitin ligase complex SCF subunit sconB"/>
    <property type="match status" value="1"/>
</dbReference>
<reference evidence="7" key="2">
    <citation type="submission" date="2021-01" db="EMBL/GenBank/DDBJ databases">
        <authorList>
            <person name="Schikora-Tamarit M.A."/>
        </authorList>
    </citation>
    <scope>NUCLEOTIDE SEQUENCE</scope>
    <source>
        <strain evidence="7">CBS6075</strain>
    </source>
</reference>
<dbReference type="Gene3D" id="2.130.10.10">
    <property type="entry name" value="YVTN repeat-like/Quinoprotein amine dehydrogenase"/>
    <property type="match status" value="3"/>
</dbReference>
<dbReference type="SMART" id="SM00256">
    <property type="entry name" value="FBOX"/>
    <property type="match status" value="1"/>
</dbReference>
<protein>
    <recommendedName>
        <fullName evidence="6">F-box domain-containing protein</fullName>
    </recommendedName>
</protein>
<evidence type="ECO:0000256" key="5">
    <source>
        <dbReference type="SAM" id="MobiDB-lite"/>
    </source>
</evidence>
<dbReference type="Pfam" id="PF00400">
    <property type="entry name" value="WD40"/>
    <property type="match status" value="7"/>
</dbReference>
<dbReference type="CDD" id="cd00200">
    <property type="entry name" value="WD40"/>
    <property type="match status" value="1"/>
</dbReference>
<dbReference type="FunFam" id="2.130.10.10:FF:000987">
    <property type="entry name" value="Unplaced genomic scaffold supercont1.16, whole genome shotgun sequence"/>
    <property type="match status" value="1"/>
</dbReference>
<evidence type="ECO:0000256" key="1">
    <source>
        <dbReference type="ARBA" id="ARBA00022574"/>
    </source>
</evidence>
<feature type="region of interest" description="Disordered" evidence="5">
    <location>
        <begin position="487"/>
        <end position="506"/>
    </location>
</feature>
<dbReference type="OrthoDB" id="5580488at2759"/>
<keyword evidence="2" id="KW-0677">Repeat</keyword>
<feature type="repeat" description="WD" evidence="4">
    <location>
        <begin position="290"/>
        <end position="330"/>
    </location>
</feature>
<dbReference type="InterPro" id="IPR051075">
    <property type="entry name" value="SCF_subunit_WD-repeat"/>
</dbReference>
<proteinExistence type="predicted"/>
<keyword evidence="8" id="KW-1185">Reference proteome</keyword>
<evidence type="ECO:0000256" key="2">
    <source>
        <dbReference type="ARBA" id="ARBA00022737"/>
    </source>
</evidence>
<dbReference type="InterPro" id="IPR015943">
    <property type="entry name" value="WD40/YVTN_repeat-like_dom_sf"/>
</dbReference>
<dbReference type="PRINTS" id="PR00320">
    <property type="entry name" value="GPROTEINBRPT"/>
</dbReference>
<dbReference type="PANTHER" id="PTHR19872:SF9">
    <property type="entry name" value="UBIQUITIN-BINDING SDF UBIQUITIN LIGASE COMPLEX SUBUNIT"/>
    <property type="match status" value="1"/>
</dbReference>
<dbReference type="Pfam" id="PF12937">
    <property type="entry name" value="F-box-like"/>
    <property type="match status" value="1"/>
</dbReference>
<dbReference type="Gene3D" id="1.20.1280.50">
    <property type="match status" value="1"/>
</dbReference>
<dbReference type="SUPFAM" id="SSF81383">
    <property type="entry name" value="F-box domain"/>
    <property type="match status" value="1"/>
</dbReference>
<keyword evidence="3" id="KW-0833">Ubl conjugation pathway</keyword>
<dbReference type="PANTHER" id="PTHR19872">
    <property type="entry name" value="UBIQUITIN LIGASE SPECIFICITY FACTOR/HREP PROTEIN"/>
    <property type="match status" value="1"/>
</dbReference>
<dbReference type="InterPro" id="IPR001810">
    <property type="entry name" value="F-box_dom"/>
</dbReference>
<dbReference type="InterPro" id="IPR001680">
    <property type="entry name" value="WD40_rpt"/>
</dbReference>
<dbReference type="GeneID" id="70238112"/>
<feature type="repeat" description="WD" evidence="4">
    <location>
        <begin position="371"/>
        <end position="410"/>
    </location>
</feature>
<sequence length="612" mass="69515">MSDMSVLQKACNTPAPTKLDLVLNGSLKSGAIEEESIEESSTVQDEPTTSQSVVKPFLATHLQDQDYTNKRFCYRHNPKVRCDKRTDETKMREIQTELEKLPRRDKEAITHVWSIFSAAPTQHRTLILQGLLSQCCFPQLSFISQEVSQLIKIDFIETLPSEISLKILCYLDCQSLCNAAQVSTKWKQLADDDRVWRYMCEQHIDRKCPQCGWGLPLMAVKKLQESSRRRKFDEIESDSAVEGHQPPLIEAKQEAKRPKTNKKRPWKAVYSERFTVERNWRKGLYKIKRFEGHMDGVLCCQYDNNNLLMTGSYDKTIKIWNVETGKLIRTLTGHTRGVRTLAFDDQKLITGGLDSTIKVWNYRTGQCISTYTGHEEGVVSVDFHEKLIVSGSADNTVKVWHVETRTCYTLRGHTDWVTCVKIHPKSNTLFSSSDDATVRMWDLNTNECIKVFGGVENNGHIGQVQCVVPFSLKDAIVTDFDDKLTDEGDNCGEQQEQSEEDQKFDNPDYPTHLLTASLDNTIKLWDLKSGKCVRTQFGHIEGVWSIAADTFRIVSGAHDKLIKVWDLQTGKCMHTFAGSSSPISCVALGDSRFVCGLEDGEVKMYCFDAQSL</sequence>
<feature type="domain" description="F-box" evidence="6">
    <location>
        <begin position="153"/>
        <end position="199"/>
    </location>
</feature>
<dbReference type="SUPFAM" id="SSF50998">
    <property type="entry name" value="Quinoprotein alcohol dehydrogenase-like"/>
    <property type="match status" value="1"/>
</dbReference>
<dbReference type="PROSITE" id="PS00678">
    <property type="entry name" value="WD_REPEATS_1"/>
    <property type="match status" value="4"/>
</dbReference>
<dbReference type="PROSITE" id="PS50181">
    <property type="entry name" value="FBOX"/>
    <property type="match status" value="1"/>
</dbReference>
<feature type="repeat" description="WD" evidence="4">
    <location>
        <begin position="331"/>
        <end position="370"/>
    </location>
</feature>
<evidence type="ECO:0000256" key="3">
    <source>
        <dbReference type="ARBA" id="ARBA00022786"/>
    </source>
</evidence>
<feature type="repeat" description="WD" evidence="4">
    <location>
        <begin position="410"/>
        <end position="451"/>
    </location>
</feature>
<evidence type="ECO:0000313" key="7">
    <source>
        <dbReference type="EMBL" id="KAH3661969.1"/>
    </source>
</evidence>
<organism evidence="7 8">
    <name type="scientific">Ogataea philodendri</name>
    <dbReference type="NCBI Taxonomy" id="1378263"/>
    <lineage>
        <taxon>Eukaryota</taxon>
        <taxon>Fungi</taxon>
        <taxon>Dikarya</taxon>
        <taxon>Ascomycota</taxon>
        <taxon>Saccharomycotina</taxon>
        <taxon>Pichiomycetes</taxon>
        <taxon>Pichiales</taxon>
        <taxon>Pichiaceae</taxon>
        <taxon>Ogataea</taxon>
    </lineage>
</organism>
<evidence type="ECO:0000259" key="6">
    <source>
        <dbReference type="PROSITE" id="PS50181"/>
    </source>
</evidence>
<dbReference type="GO" id="GO:1990756">
    <property type="term" value="F:ubiquitin-like ligase-substrate adaptor activity"/>
    <property type="evidence" value="ECO:0007669"/>
    <property type="project" value="UniProtKB-ARBA"/>
</dbReference>
<dbReference type="GO" id="GO:0019005">
    <property type="term" value="C:SCF ubiquitin ligase complex"/>
    <property type="evidence" value="ECO:0007669"/>
    <property type="project" value="UniProtKB-ARBA"/>
</dbReference>
<dbReference type="FunFam" id="2.130.10.10:FF:000715">
    <property type="entry name" value="F-box protein MET30"/>
    <property type="match status" value="1"/>
</dbReference>
<dbReference type="InterPro" id="IPR036047">
    <property type="entry name" value="F-box-like_dom_sf"/>
</dbReference>
<keyword evidence="1 4" id="KW-0853">WD repeat</keyword>
<evidence type="ECO:0000313" key="8">
    <source>
        <dbReference type="Proteomes" id="UP000769157"/>
    </source>
</evidence>
<evidence type="ECO:0000256" key="4">
    <source>
        <dbReference type="PROSITE-ProRule" id="PRU00221"/>
    </source>
</evidence>
<dbReference type="SMART" id="SM00320">
    <property type="entry name" value="WD40"/>
    <property type="match status" value="7"/>
</dbReference>
<dbReference type="RefSeq" id="XP_046059073.1">
    <property type="nucleotide sequence ID" value="XM_046207407.1"/>
</dbReference>
<dbReference type="GO" id="GO:0031146">
    <property type="term" value="P:SCF-dependent proteasomal ubiquitin-dependent protein catabolic process"/>
    <property type="evidence" value="ECO:0007669"/>
    <property type="project" value="UniProtKB-ARBA"/>
</dbReference>
<feature type="repeat" description="WD" evidence="4">
    <location>
        <begin position="513"/>
        <end position="535"/>
    </location>
</feature>
<dbReference type="EMBL" id="JAEUBE010000414">
    <property type="protein sequence ID" value="KAH3661969.1"/>
    <property type="molecule type" value="Genomic_DNA"/>
</dbReference>
<dbReference type="PROSITE" id="PS50082">
    <property type="entry name" value="WD_REPEATS_2"/>
    <property type="match status" value="6"/>
</dbReference>
<dbReference type="AlphaFoldDB" id="A0A9P8T1A6"/>
<dbReference type="InterPro" id="IPR020472">
    <property type="entry name" value="WD40_PAC1"/>
</dbReference>
<accession>A0A9P8T1A6</accession>
<dbReference type="InterPro" id="IPR011047">
    <property type="entry name" value="Quinoprotein_ADH-like_sf"/>
</dbReference>
<dbReference type="Proteomes" id="UP000769157">
    <property type="component" value="Unassembled WGS sequence"/>
</dbReference>
<dbReference type="CDD" id="cd22147">
    <property type="entry name" value="F-box_SpPof1-like"/>
    <property type="match status" value="1"/>
</dbReference>
<feature type="repeat" description="WD" evidence="4">
    <location>
        <begin position="536"/>
        <end position="575"/>
    </location>
</feature>
<gene>
    <name evidence="7" type="ORF">OGAPHI_006148</name>
</gene>
<dbReference type="PROSITE" id="PS50294">
    <property type="entry name" value="WD_REPEATS_REGION"/>
    <property type="match status" value="4"/>
</dbReference>
<comment type="caution">
    <text evidence="7">The sequence shown here is derived from an EMBL/GenBank/DDBJ whole genome shotgun (WGS) entry which is preliminary data.</text>
</comment>
<name>A0A9P8T1A6_9ASCO</name>
<reference evidence="7" key="1">
    <citation type="journal article" date="2021" name="Open Biol.">
        <title>Shared evolutionary footprints suggest mitochondrial oxidative damage underlies multiple complex I losses in fungi.</title>
        <authorList>
            <person name="Schikora-Tamarit M.A."/>
            <person name="Marcet-Houben M."/>
            <person name="Nosek J."/>
            <person name="Gabaldon T."/>
        </authorList>
    </citation>
    <scope>NUCLEOTIDE SEQUENCE</scope>
    <source>
        <strain evidence="7">CBS6075</strain>
    </source>
</reference>
<dbReference type="InterPro" id="IPR019775">
    <property type="entry name" value="WD40_repeat_CS"/>
</dbReference>